<sequence length="152" mass="15449">MCRPDTRPPSHGPAARNEAAGRPYRGQRRWTGAALVLLLLTALGLIGHHTLPAGTTPAAHATTPTATASHRHTPDPGSHATAVAAHPVQACAEHRVCSSTAPARGVTLAAPPPAGPGTAGPVDPAPRPTTHPGIPWPGAPPPDLDILSVSRR</sequence>
<feature type="compositionally biased region" description="Pro residues" evidence="1">
    <location>
        <begin position="123"/>
        <end position="143"/>
    </location>
</feature>
<dbReference type="EMBL" id="JBHSOF010000068">
    <property type="protein sequence ID" value="MFC5667802.1"/>
    <property type="molecule type" value="Genomic_DNA"/>
</dbReference>
<evidence type="ECO:0000256" key="2">
    <source>
        <dbReference type="SAM" id="Phobius"/>
    </source>
</evidence>
<organism evidence="3 4">
    <name type="scientific">Kitasatospora misakiensis</name>
    <dbReference type="NCBI Taxonomy" id="67330"/>
    <lineage>
        <taxon>Bacteria</taxon>
        <taxon>Bacillati</taxon>
        <taxon>Actinomycetota</taxon>
        <taxon>Actinomycetes</taxon>
        <taxon>Kitasatosporales</taxon>
        <taxon>Streptomycetaceae</taxon>
        <taxon>Kitasatospora</taxon>
    </lineage>
</organism>
<reference evidence="4" key="1">
    <citation type="journal article" date="2019" name="Int. J. Syst. Evol. Microbiol.">
        <title>The Global Catalogue of Microorganisms (GCM) 10K type strain sequencing project: providing services to taxonomists for standard genome sequencing and annotation.</title>
        <authorList>
            <consortium name="The Broad Institute Genomics Platform"/>
            <consortium name="The Broad Institute Genome Sequencing Center for Infectious Disease"/>
            <person name="Wu L."/>
            <person name="Ma J."/>
        </authorList>
    </citation>
    <scope>NUCLEOTIDE SEQUENCE [LARGE SCALE GENOMIC DNA]</scope>
    <source>
        <strain evidence="4">CGMCC 4.1437</strain>
    </source>
</reference>
<keyword evidence="2" id="KW-0812">Transmembrane</keyword>
<evidence type="ECO:0000313" key="4">
    <source>
        <dbReference type="Proteomes" id="UP001595975"/>
    </source>
</evidence>
<keyword evidence="4" id="KW-1185">Reference proteome</keyword>
<proteinExistence type="predicted"/>
<evidence type="ECO:0000256" key="1">
    <source>
        <dbReference type="SAM" id="MobiDB-lite"/>
    </source>
</evidence>
<feature type="transmembrane region" description="Helical" evidence="2">
    <location>
        <begin position="30"/>
        <end position="51"/>
    </location>
</feature>
<name>A0ABW0XDI6_9ACTN</name>
<dbReference type="Proteomes" id="UP001595975">
    <property type="component" value="Unassembled WGS sequence"/>
</dbReference>
<gene>
    <name evidence="3" type="ORF">ACFP3U_33160</name>
</gene>
<feature type="compositionally biased region" description="Low complexity" evidence="1">
    <location>
        <begin position="56"/>
        <end position="68"/>
    </location>
</feature>
<evidence type="ECO:0000313" key="3">
    <source>
        <dbReference type="EMBL" id="MFC5667802.1"/>
    </source>
</evidence>
<accession>A0ABW0XDI6</accession>
<feature type="region of interest" description="Disordered" evidence="1">
    <location>
        <begin position="107"/>
        <end position="152"/>
    </location>
</feature>
<evidence type="ECO:0008006" key="5">
    <source>
        <dbReference type="Google" id="ProtNLM"/>
    </source>
</evidence>
<comment type="caution">
    <text evidence="3">The sequence shown here is derived from an EMBL/GenBank/DDBJ whole genome shotgun (WGS) entry which is preliminary data.</text>
</comment>
<feature type="region of interest" description="Disordered" evidence="1">
    <location>
        <begin position="56"/>
        <end position="81"/>
    </location>
</feature>
<feature type="region of interest" description="Disordered" evidence="1">
    <location>
        <begin position="1"/>
        <end position="23"/>
    </location>
</feature>
<protein>
    <recommendedName>
        <fullName evidence="5">Serine/threonine protein kinase</fullName>
    </recommendedName>
</protein>
<keyword evidence="2" id="KW-1133">Transmembrane helix</keyword>
<keyword evidence="2" id="KW-0472">Membrane</keyword>
<dbReference type="RefSeq" id="WP_380229469.1">
    <property type="nucleotide sequence ID" value="NZ_JBHSOF010000068.1"/>
</dbReference>